<evidence type="ECO:0000256" key="4">
    <source>
        <dbReference type="ARBA" id="ARBA00023242"/>
    </source>
</evidence>
<evidence type="ECO:0000256" key="3">
    <source>
        <dbReference type="ARBA" id="ARBA00023239"/>
    </source>
</evidence>
<comment type="subcellular location">
    <subcellularLocation>
        <location evidence="5">Nucleus</location>
    </subcellularLocation>
</comment>
<dbReference type="GO" id="GO:0005634">
    <property type="term" value="C:nucleus"/>
    <property type="evidence" value="ECO:0007669"/>
    <property type="project" value="UniProtKB-SubCell"/>
</dbReference>
<dbReference type="PANTHER" id="PTHR13522:SF3">
    <property type="entry name" value="U6 SNRNA PHOSPHODIESTERASE 1"/>
    <property type="match status" value="1"/>
</dbReference>
<gene>
    <name evidence="5" type="primary">USB1</name>
    <name evidence="8" type="ORF">PgNI_08628</name>
</gene>
<evidence type="ECO:0000256" key="5">
    <source>
        <dbReference type="HAMAP-Rule" id="MF_03040"/>
    </source>
</evidence>
<reference evidence="8" key="2">
    <citation type="submission" date="2019-10" db="EMBL/GenBank/DDBJ databases">
        <authorList>
            <consortium name="NCBI Genome Project"/>
        </authorList>
    </citation>
    <scope>NUCLEOTIDE SEQUENCE</scope>
    <source>
        <strain evidence="8">NI907</strain>
    </source>
</reference>
<feature type="active site" description="Proton donor/acceptor" evidence="5">
    <location>
        <position position="126"/>
    </location>
</feature>
<dbReference type="HAMAP" id="MF_03040">
    <property type="entry name" value="USB1"/>
    <property type="match status" value="1"/>
</dbReference>
<evidence type="ECO:0000256" key="2">
    <source>
        <dbReference type="ARBA" id="ARBA00022801"/>
    </source>
</evidence>
<keyword evidence="7" id="KW-1185">Reference proteome</keyword>
<dbReference type="GO" id="GO:0034477">
    <property type="term" value="P:U6 snRNA 3'-end processing"/>
    <property type="evidence" value="ECO:0007669"/>
    <property type="project" value="UniProtKB-UniRule"/>
</dbReference>
<dbReference type="InterPro" id="IPR027521">
    <property type="entry name" value="Usb1"/>
</dbReference>
<dbReference type="AlphaFoldDB" id="A0A6P8AV58"/>
<keyword evidence="4 5" id="KW-0539">Nucleus</keyword>
<reference evidence="7 8" key="1">
    <citation type="journal article" date="2019" name="Mol. Biol. Evol.">
        <title>Blast fungal genomes show frequent chromosomal changes, gene gains and losses, and effector gene turnover.</title>
        <authorList>
            <person name="Gomez Luciano L.B."/>
            <person name="Jason Tsai I."/>
            <person name="Chuma I."/>
            <person name="Tosa Y."/>
            <person name="Chen Y.H."/>
            <person name="Li J.Y."/>
            <person name="Li M.Y."/>
            <person name="Jade Lu M.Y."/>
            <person name="Nakayashiki H."/>
            <person name="Li W.H."/>
        </authorList>
    </citation>
    <scope>NUCLEOTIDE SEQUENCE [LARGE SCALE GENOMIC DNA]</scope>
    <source>
        <strain evidence="7 8">NI907</strain>
    </source>
</reference>
<evidence type="ECO:0000313" key="8">
    <source>
        <dbReference type="RefSeq" id="XP_030978801.1"/>
    </source>
</evidence>
<comment type="function">
    <text evidence="5">Phosphodiesterase responsible for the U6 snRNA 3' end processing. Acts as an exoribonuclease (RNase) responsible for trimming the poly(U) tract of the last nucleotides in the pre-U6 snRNA molecule, leading to the formation of mature U6 snRNA.</text>
</comment>
<name>A0A6P8AV58_PYRGI</name>
<dbReference type="Pfam" id="PF09749">
    <property type="entry name" value="HVSL"/>
    <property type="match status" value="1"/>
</dbReference>
<dbReference type="PANTHER" id="PTHR13522">
    <property type="entry name" value="U6 SNRNA PHOSPHODIESTERASE 1"/>
    <property type="match status" value="1"/>
</dbReference>
<accession>A0A6P8AV58</accession>
<comment type="similarity">
    <text evidence="5">Belongs to the 2H phosphoesterase superfamily. USB1 family.</text>
</comment>
<keyword evidence="3" id="KW-0456">Lyase</keyword>
<keyword evidence="1 5" id="KW-0540">Nuclease</keyword>
<dbReference type="Proteomes" id="UP000515153">
    <property type="component" value="Chromosome V"/>
</dbReference>
<reference evidence="8" key="3">
    <citation type="submission" date="2025-08" db="UniProtKB">
        <authorList>
            <consortium name="RefSeq"/>
        </authorList>
    </citation>
    <scope>IDENTIFICATION</scope>
    <source>
        <strain evidence="8">NI907</strain>
    </source>
</reference>
<dbReference type="RefSeq" id="XP_030978801.1">
    <property type="nucleotide sequence ID" value="XM_031128623.1"/>
</dbReference>
<evidence type="ECO:0000256" key="1">
    <source>
        <dbReference type="ARBA" id="ARBA00022722"/>
    </source>
</evidence>
<dbReference type="KEGG" id="pgri:PgNI_08628"/>
<evidence type="ECO:0000313" key="7">
    <source>
        <dbReference type="Proteomes" id="UP000515153"/>
    </source>
</evidence>
<dbReference type="GO" id="GO:1990838">
    <property type="term" value="F:poly(U)-specific exoribonuclease activity, producing 3' uridine cyclic phosphate ends"/>
    <property type="evidence" value="ECO:0007669"/>
    <property type="project" value="UniProtKB-UniRule"/>
</dbReference>
<dbReference type="EC" id="3.1.4.-" evidence="5"/>
<dbReference type="Gene3D" id="3.90.1140.10">
    <property type="entry name" value="Cyclic phosphodiesterase"/>
    <property type="match status" value="1"/>
</dbReference>
<feature type="region of interest" description="Disordered" evidence="6">
    <location>
        <begin position="1"/>
        <end position="31"/>
    </location>
</feature>
<protein>
    <recommendedName>
        <fullName evidence="5">U6 snRNA phosphodiesterase</fullName>
        <ecNumber evidence="5">3.1.4.-</ecNumber>
    </recommendedName>
</protein>
<dbReference type="GO" id="GO:0016829">
    <property type="term" value="F:lyase activity"/>
    <property type="evidence" value="ECO:0007669"/>
    <property type="project" value="UniProtKB-KW"/>
</dbReference>
<feature type="active site" description="Proton donor/acceptor" evidence="5">
    <location>
        <position position="226"/>
    </location>
</feature>
<organism evidence="7 8">
    <name type="scientific">Pyricularia grisea</name>
    <name type="common">Crabgrass-specific blast fungus</name>
    <name type="synonym">Magnaporthe grisea</name>
    <dbReference type="NCBI Taxonomy" id="148305"/>
    <lineage>
        <taxon>Eukaryota</taxon>
        <taxon>Fungi</taxon>
        <taxon>Dikarya</taxon>
        <taxon>Ascomycota</taxon>
        <taxon>Pezizomycotina</taxon>
        <taxon>Sordariomycetes</taxon>
        <taxon>Sordariomycetidae</taxon>
        <taxon>Magnaporthales</taxon>
        <taxon>Pyriculariaceae</taxon>
        <taxon>Pyricularia</taxon>
    </lineage>
</organism>
<keyword evidence="2 5" id="KW-0378">Hydrolase</keyword>
<proteinExistence type="inferred from homology"/>
<evidence type="ECO:0000256" key="6">
    <source>
        <dbReference type="SAM" id="MobiDB-lite"/>
    </source>
</evidence>
<sequence>MTLVDYSSDDDSATEEASKSAPILRDGTGASSASLPPLPASFHDLYASTVRTSTRDDPTLHHGRSRQIPHVVGNWPSHIYIEWFPSQAQCDVLSALVSALRSDGHQAGAELHSFLTSDLGTPLPLHISLSRPFVLTTEQKDNFLSRVPGALRLRSFSRFAVCPSALSWHRSPDSNRAFLVLRVQEEGRDGGNQGLVRLLERCNEVVREFGQPELYSDGGRAMDRFHISVAWSFTDVTGSLQSRTDAVYESFRDQVAAMEIPIESVKVKIGNVITSLSLAEYGQKRAQTGSLFGT</sequence>